<dbReference type="Pfam" id="PF00535">
    <property type="entry name" value="Glycos_transf_2"/>
    <property type="match status" value="1"/>
</dbReference>
<dbReference type="Gene3D" id="3.90.550.10">
    <property type="entry name" value="Spore Coat Polysaccharide Biosynthesis Protein SpsA, Chain A"/>
    <property type="match status" value="1"/>
</dbReference>
<name>A0ABQ5QGK5_9BACT</name>
<protein>
    <recommendedName>
        <fullName evidence="1">Glycosyltransferase 2-like domain-containing protein</fullName>
    </recommendedName>
</protein>
<organism evidence="2 3">
    <name type="scientific">Geothrix limicola</name>
    <dbReference type="NCBI Taxonomy" id="2927978"/>
    <lineage>
        <taxon>Bacteria</taxon>
        <taxon>Pseudomonadati</taxon>
        <taxon>Acidobacteriota</taxon>
        <taxon>Holophagae</taxon>
        <taxon>Holophagales</taxon>
        <taxon>Holophagaceae</taxon>
        <taxon>Geothrix</taxon>
    </lineage>
</organism>
<dbReference type="InterPro" id="IPR001173">
    <property type="entry name" value="Glyco_trans_2-like"/>
</dbReference>
<accession>A0ABQ5QGK5</accession>
<dbReference type="RefSeq" id="WP_285574878.1">
    <property type="nucleotide sequence ID" value="NZ_BSDE01000003.1"/>
</dbReference>
<dbReference type="PANTHER" id="PTHR22916">
    <property type="entry name" value="GLYCOSYLTRANSFERASE"/>
    <property type="match status" value="1"/>
</dbReference>
<dbReference type="InterPro" id="IPR029044">
    <property type="entry name" value="Nucleotide-diphossugar_trans"/>
</dbReference>
<evidence type="ECO:0000259" key="1">
    <source>
        <dbReference type="Pfam" id="PF00535"/>
    </source>
</evidence>
<keyword evidence="3" id="KW-1185">Reference proteome</keyword>
<dbReference type="Proteomes" id="UP001165069">
    <property type="component" value="Unassembled WGS sequence"/>
</dbReference>
<sequence>MVFETSLPTVSICTLTRDRPTFLSLLRTCIEAQTYPRELIEWVVIDNGAASIEPLVQSHAGVRYTRLPPGPETHTIGALRNLSHRVATGDILVYMDDDDYYPPQRVAHAVQALRSNPGRLIAGSSALPTYFSDRDEVWILGPYGPNHATAGTFAFRRSLLENTAYLESATRSEERAFLKEYSIPMAQLESRQTILCMSHGMNTFDKRVLLADPKRAFIRKAKWTIAQIIKDPQLREAYREACRSTR</sequence>
<evidence type="ECO:0000313" key="3">
    <source>
        <dbReference type="Proteomes" id="UP001165069"/>
    </source>
</evidence>
<feature type="domain" description="Glycosyltransferase 2-like" evidence="1">
    <location>
        <begin position="16"/>
        <end position="124"/>
    </location>
</feature>
<dbReference type="EMBL" id="BSDE01000003">
    <property type="protein sequence ID" value="GLH73566.1"/>
    <property type="molecule type" value="Genomic_DNA"/>
</dbReference>
<comment type="caution">
    <text evidence="2">The sequence shown here is derived from an EMBL/GenBank/DDBJ whole genome shotgun (WGS) entry which is preliminary data.</text>
</comment>
<dbReference type="PANTHER" id="PTHR22916:SF3">
    <property type="entry name" value="UDP-GLCNAC:BETAGAL BETA-1,3-N-ACETYLGLUCOSAMINYLTRANSFERASE-LIKE PROTEIN 1"/>
    <property type="match status" value="1"/>
</dbReference>
<reference evidence="2 3" key="1">
    <citation type="journal article" date="2023" name="Antonie Van Leeuwenhoek">
        <title>Mesoterricola silvestris gen. nov., sp. nov., Mesoterricola sediminis sp. nov., Geothrix oryzae sp. nov., Geothrix edaphica sp. nov., Geothrix rubra sp. nov., and Geothrix limicola sp. nov., six novel members of Acidobacteriota isolated from soils.</title>
        <authorList>
            <person name="Itoh H."/>
            <person name="Sugisawa Y."/>
            <person name="Mise K."/>
            <person name="Xu Z."/>
            <person name="Kuniyasu M."/>
            <person name="Ushijima N."/>
            <person name="Kawano K."/>
            <person name="Kobayashi E."/>
            <person name="Shiratori Y."/>
            <person name="Masuda Y."/>
            <person name="Senoo K."/>
        </authorList>
    </citation>
    <scope>NUCLEOTIDE SEQUENCE [LARGE SCALE GENOMIC DNA]</scope>
    <source>
        <strain evidence="2 3">Red804</strain>
    </source>
</reference>
<evidence type="ECO:0000313" key="2">
    <source>
        <dbReference type="EMBL" id="GLH73566.1"/>
    </source>
</evidence>
<dbReference type="SUPFAM" id="SSF53448">
    <property type="entry name" value="Nucleotide-diphospho-sugar transferases"/>
    <property type="match status" value="1"/>
</dbReference>
<gene>
    <name evidence="2" type="ORF">GETHLI_20680</name>
</gene>
<dbReference type="CDD" id="cd00761">
    <property type="entry name" value="Glyco_tranf_GTA_type"/>
    <property type="match status" value="1"/>
</dbReference>
<proteinExistence type="predicted"/>